<evidence type="ECO:0000313" key="2">
    <source>
        <dbReference type="EMBL" id="RZS93189.1"/>
    </source>
</evidence>
<name>A0A4V2F5L0_9FLAO</name>
<organism evidence="2 3">
    <name type="scientific">Aquimarina brevivitae</name>
    <dbReference type="NCBI Taxonomy" id="323412"/>
    <lineage>
        <taxon>Bacteria</taxon>
        <taxon>Pseudomonadati</taxon>
        <taxon>Bacteroidota</taxon>
        <taxon>Flavobacteriia</taxon>
        <taxon>Flavobacteriales</taxon>
        <taxon>Flavobacteriaceae</taxon>
        <taxon>Aquimarina</taxon>
    </lineage>
</organism>
<keyword evidence="3" id="KW-1185">Reference proteome</keyword>
<proteinExistence type="predicted"/>
<protein>
    <recommendedName>
        <fullName evidence="4">TonB-like protein</fullName>
    </recommendedName>
</protein>
<feature type="chain" id="PRO_5020634935" description="TonB-like protein" evidence="1">
    <location>
        <begin position="29"/>
        <end position="370"/>
    </location>
</feature>
<dbReference type="EMBL" id="SGXE01000002">
    <property type="protein sequence ID" value="RZS93189.1"/>
    <property type="molecule type" value="Genomic_DNA"/>
</dbReference>
<dbReference type="AlphaFoldDB" id="A0A4V2F5L0"/>
<evidence type="ECO:0000256" key="1">
    <source>
        <dbReference type="SAM" id="SignalP"/>
    </source>
</evidence>
<comment type="caution">
    <text evidence="2">The sequence shown here is derived from an EMBL/GenBank/DDBJ whole genome shotgun (WGS) entry which is preliminary data.</text>
</comment>
<evidence type="ECO:0000313" key="3">
    <source>
        <dbReference type="Proteomes" id="UP000292262"/>
    </source>
</evidence>
<gene>
    <name evidence="2" type="ORF">EV197_1760</name>
</gene>
<reference evidence="2 3" key="1">
    <citation type="submission" date="2019-02" db="EMBL/GenBank/DDBJ databases">
        <title>Genomic Encyclopedia of Type Strains, Phase IV (KMG-IV): sequencing the most valuable type-strain genomes for metagenomic binning, comparative biology and taxonomic classification.</title>
        <authorList>
            <person name="Goeker M."/>
        </authorList>
    </citation>
    <scope>NUCLEOTIDE SEQUENCE [LARGE SCALE GENOMIC DNA]</scope>
    <source>
        <strain evidence="2 3">DSM 17196</strain>
    </source>
</reference>
<evidence type="ECO:0008006" key="4">
    <source>
        <dbReference type="Google" id="ProtNLM"/>
    </source>
</evidence>
<keyword evidence="1" id="KW-0732">Signal</keyword>
<dbReference type="Proteomes" id="UP000292262">
    <property type="component" value="Unassembled WGS sequence"/>
</dbReference>
<sequence length="370" mass="43350">MQKRVIFKKLKAVSLVFLFIALFCVCCKREQQSAPLAIKDIQGEWLRAAWEFDENFYKPSIAIMEFTEDSCFIKNVKDSVVSVHPFTVDKDSVHFGDWTFSRDKFKLRQNALYLDRLIAGRPKNVKLNVDHKEIETILKSSDWKDSSATYRFTDNQKILVAKNGGEGFLQYCYDILEYQDKFFLSKKGNQLDCNRDYQFLEQIIAIKESQIETYGFANGEFKTRVYSKKLKEETLFNKPTNFQLCNPYLNKNFPLDRYYYKGTEFKGGLYHIRKIVAEQYKAPSNSKESGIVQVRFVVNCEGKAGLFENQAFDFDYKLKEFSDSIVSQIVTIVKSLQDWNPGRNKKGEVIDTYKYLNFRIEHGKITRIYP</sequence>
<feature type="signal peptide" evidence="1">
    <location>
        <begin position="1"/>
        <end position="28"/>
    </location>
</feature>
<accession>A0A4V2F5L0</accession>